<dbReference type="EMBL" id="JAHHHV010000029">
    <property type="protein sequence ID" value="MBW4465064.1"/>
    <property type="molecule type" value="Genomic_DNA"/>
</dbReference>
<proteinExistence type="predicted"/>
<organism evidence="2 3">
    <name type="scientific">Pegethrix bostrychoides GSE-TBD4-15B</name>
    <dbReference type="NCBI Taxonomy" id="2839662"/>
    <lineage>
        <taxon>Bacteria</taxon>
        <taxon>Bacillati</taxon>
        <taxon>Cyanobacteriota</taxon>
        <taxon>Cyanophyceae</taxon>
        <taxon>Oculatellales</taxon>
        <taxon>Oculatellaceae</taxon>
        <taxon>Pegethrix</taxon>
    </lineage>
</organism>
<sequence length="51" mass="5971">MNETPLQILNAVADRYKAEQAELERLRRVEQLLLANPDRLWPEIKALLKAE</sequence>
<keyword evidence="1" id="KW-0175">Coiled coil</keyword>
<feature type="coiled-coil region" evidence="1">
    <location>
        <begin position="6"/>
        <end position="36"/>
    </location>
</feature>
<name>A0A951P935_9CYAN</name>
<reference evidence="2" key="1">
    <citation type="submission" date="2021-05" db="EMBL/GenBank/DDBJ databases">
        <authorList>
            <person name="Pietrasiak N."/>
            <person name="Ward R."/>
            <person name="Stajich J.E."/>
            <person name="Kurbessoian T."/>
        </authorList>
    </citation>
    <scope>NUCLEOTIDE SEQUENCE</scope>
    <source>
        <strain evidence="2">GSE-TBD4-15B</strain>
    </source>
</reference>
<evidence type="ECO:0000313" key="2">
    <source>
        <dbReference type="EMBL" id="MBW4465064.1"/>
    </source>
</evidence>
<reference evidence="2" key="2">
    <citation type="journal article" date="2022" name="Microbiol. Resour. Announc.">
        <title>Metagenome Sequencing to Explore Phylogenomics of Terrestrial Cyanobacteria.</title>
        <authorList>
            <person name="Ward R.D."/>
            <person name="Stajich J.E."/>
            <person name="Johansen J.R."/>
            <person name="Huntemann M."/>
            <person name="Clum A."/>
            <person name="Foster B."/>
            <person name="Foster B."/>
            <person name="Roux S."/>
            <person name="Palaniappan K."/>
            <person name="Varghese N."/>
            <person name="Mukherjee S."/>
            <person name="Reddy T.B.K."/>
            <person name="Daum C."/>
            <person name="Copeland A."/>
            <person name="Chen I.A."/>
            <person name="Ivanova N.N."/>
            <person name="Kyrpides N.C."/>
            <person name="Shapiro N."/>
            <person name="Eloe-Fadrosh E.A."/>
            <person name="Pietrasiak N."/>
        </authorList>
    </citation>
    <scope>NUCLEOTIDE SEQUENCE</scope>
    <source>
        <strain evidence="2">GSE-TBD4-15B</strain>
    </source>
</reference>
<evidence type="ECO:0000256" key="1">
    <source>
        <dbReference type="SAM" id="Coils"/>
    </source>
</evidence>
<gene>
    <name evidence="2" type="ORF">KME07_06445</name>
</gene>
<protein>
    <submittedName>
        <fullName evidence="2">Uncharacterized protein</fullName>
    </submittedName>
</protein>
<dbReference type="AlphaFoldDB" id="A0A951P935"/>
<comment type="caution">
    <text evidence="2">The sequence shown here is derived from an EMBL/GenBank/DDBJ whole genome shotgun (WGS) entry which is preliminary data.</text>
</comment>
<accession>A0A951P935</accession>
<evidence type="ECO:0000313" key="3">
    <source>
        <dbReference type="Proteomes" id="UP000707356"/>
    </source>
</evidence>
<dbReference type="Proteomes" id="UP000707356">
    <property type="component" value="Unassembled WGS sequence"/>
</dbReference>